<proteinExistence type="predicted"/>
<accession>A0A420FF15</accession>
<comment type="caution">
    <text evidence="3">The sequence shown here is derived from an EMBL/GenBank/DDBJ whole genome shotgun (WGS) entry which is preliminary data.</text>
</comment>
<dbReference type="Proteomes" id="UP000283709">
    <property type="component" value="Unassembled WGS sequence"/>
</dbReference>
<gene>
    <name evidence="3" type="ORF">BCY88_12195</name>
</gene>
<reference evidence="3 4" key="1">
    <citation type="submission" date="2016-07" db="EMBL/GenBank/DDBJ databases">
        <title>Genome analysis of Burkholderia fungorum ES3-20.</title>
        <authorList>
            <person name="Xu D."/>
            <person name="Yao R."/>
            <person name="Zheng S."/>
        </authorList>
    </citation>
    <scope>NUCLEOTIDE SEQUENCE [LARGE SCALE GENOMIC DNA]</scope>
    <source>
        <strain evidence="3 4">ES3-20</strain>
    </source>
</reference>
<dbReference type="CDD" id="cd02224">
    <property type="entry name" value="cupin_SPO2919-like"/>
    <property type="match status" value="1"/>
</dbReference>
<sequence>MSYPLETRRIVANQARTLLKATEIDAMEPQCSIHPLNERAVRLKRSLSDMAGLTQFGFHLITLQPGHESTEYHRHLYEEECVYILSGNGEAIIDDQVHEVGPGDFMGFARGGAAHTLLNTGHAPLVLIVAGQRLEQDVCDYPHKGKRLYAAGTHKVFVDLAKESED</sequence>
<evidence type="ECO:0000256" key="1">
    <source>
        <dbReference type="ARBA" id="ARBA00022723"/>
    </source>
</evidence>
<dbReference type="PANTHER" id="PTHR35848">
    <property type="entry name" value="OXALATE-BINDING PROTEIN"/>
    <property type="match status" value="1"/>
</dbReference>
<dbReference type="GO" id="GO:0046872">
    <property type="term" value="F:metal ion binding"/>
    <property type="evidence" value="ECO:0007669"/>
    <property type="project" value="UniProtKB-KW"/>
</dbReference>
<name>A0A420FF15_9BURK</name>
<dbReference type="SUPFAM" id="SSF51182">
    <property type="entry name" value="RmlC-like cupins"/>
    <property type="match status" value="1"/>
</dbReference>
<evidence type="ECO:0000313" key="4">
    <source>
        <dbReference type="Proteomes" id="UP000283709"/>
    </source>
</evidence>
<dbReference type="Gene3D" id="2.60.120.10">
    <property type="entry name" value="Jelly Rolls"/>
    <property type="match status" value="1"/>
</dbReference>
<protein>
    <submittedName>
        <fullName evidence="3">Cupin</fullName>
    </submittedName>
</protein>
<dbReference type="AlphaFoldDB" id="A0A420FF15"/>
<evidence type="ECO:0000259" key="2">
    <source>
        <dbReference type="Pfam" id="PF07883"/>
    </source>
</evidence>
<evidence type="ECO:0000313" key="3">
    <source>
        <dbReference type="EMBL" id="RKF31519.1"/>
    </source>
</evidence>
<keyword evidence="1" id="KW-0479">Metal-binding</keyword>
<dbReference type="InterPro" id="IPR051610">
    <property type="entry name" value="GPI/OXD"/>
</dbReference>
<dbReference type="InterPro" id="IPR011051">
    <property type="entry name" value="RmlC_Cupin_sf"/>
</dbReference>
<dbReference type="EMBL" id="MCAS01000067">
    <property type="protein sequence ID" value="RKF31519.1"/>
    <property type="molecule type" value="Genomic_DNA"/>
</dbReference>
<dbReference type="InterPro" id="IPR014710">
    <property type="entry name" value="RmlC-like_jellyroll"/>
</dbReference>
<organism evidence="3 4">
    <name type="scientific">Paraburkholderia fungorum</name>
    <dbReference type="NCBI Taxonomy" id="134537"/>
    <lineage>
        <taxon>Bacteria</taxon>
        <taxon>Pseudomonadati</taxon>
        <taxon>Pseudomonadota</taxon>
        <taxon>Betaproteobacteria</taxon>
        <taxon>Burkholderiales</taxon>
        <taxon>Burkholderiaceae</taxon>
        <taxon>Paraburkholderia</taxon>
    </lineage>
</organism>
<dbReference type="InterPro" id="IPR013096">
    <property type="entry name" value="Cupin_2"/>
</dbReference>
<dbReference type="OrthoDB" id="116921at2"/>
<dbReference type="Pfam" id="PF07883">
    <property type="entry name" value="Cupin_2"/>
    <property type="match status" value="1"/>
</dbReference>
<feature type="domain" description="Cupin type-2" evidence="2">
    <location>
        <begin position="60"/>
        <end position="129"/>
    </location>
</feature>